<reference evidence="2 3" key="1">
    <citation type="submission" date="2022-10" db="EMBL/GenBank/DDBJ databases">
        <title>High-quality genome sequences of two octocoral-associated bacteria, Endozoicomonas euniceicola EF212 and Endozoicomonas gorgoniicola PS125.</title>
        <authorList>
            <person name="Chiou Y.-J."/>
            <person name="Chen Y.-H."/>
        </authorList>
    </citation>
    <scope>NUCLEOTIDE SEQUENCE [LARGE SCALE GENOMIC DNA]</scope>
    <source>
        <strain evidence="2 3">PS125</strain>
    </source>
</reference>
<dbReference type="InterPro" id="IPR047655">
    <property type="entry name" value="Transpos_IS630-like"/>
</dbReference>
<name>A0ABT3MWF5_9GAMM</name>
<dbReference type="InterPro" id="IPR036397">
    <property type="entry name" value="RNaseH_sf"/>
</dbReference>
<dbReference type="Gene3D" id="3.30.420.10">
    <property type="entry name" value="Ribonuclease H-like superfamily/Ribonuclease H"/>
    <property type="match status" value="1"/>
</dbReference>
<dbReference type="RefSeq" id="WP_262568523.1">
    <property type="nucleotide sequence ID" value="NZ_JAPFCC010000001.1"/>
</dbReference>
<accession>A0ABT3MWF5</accession>
<dbReference type="Proteomes" id="UP001209854">
    <property type="component" value="Unassembled WGS sequence"/>
</dbReference>
<dbReference type="NCBIfam" id="NF033545">
    <property type="entry name" value="transpos_IS630"/>
    <property type="match status" value="1"/>
</dbReference>
<sequence length="206" mass="23571">MAAGSKKIDEWLNVRYPQILSQADEQDAIIFFLDESTAKSESHRGRTWGVKGLTPVVKATGSRHRSNLISVVSSEGIMRYKTFTGSMNRFAFVNFLKSLVRSVDKPVIVITDGHPAHRAKHTQEYVAQEPRLLGLHLLPSYSPELNPDEQAWNYLKEKLGKVALKTKDEFIKFIRGKMRSLQKSPETIKGFFRLHDTRYACRQCYV</sequence>
<proteinExistence type="predicted"/>
<keyword evidence="3" id="KW-1185">Reference proteome</keyword>
<protein>
    <submittedName>
        <fullName evidence="2">IS630 family transposase</fullName>
    </submittedName>
</protein>
<evidence type="ECO:0000313" key="2">
    <source>
        <dbReference type="EMBL" id="MCW7553716.1"/>
    </source>
</evidence>
<organism evidence="2 3">
    <name type="scientific">Endozoicomonas gorgoniicola</name>
    <dbReference type="NCBI Taxonomy" id="1234144"/>
    <lineage>
        <taxon>Bacteria</taxon>
        <taxon>Pseudomonadati</taxon>
        <taxon>Pseudomonadota</taxon>
        <taxon>Gammaproteobacteria</taxon>
        <taxon>Oceanospirillales</taxon>
        <taxon>Endozoicomonadaceae</taxon>
        <taxon>Endozoicomonas</taxon>
    </lineage>
</organism>
<dbReference type="Pfam" id="PF13358">
    <property type="entry name" value="DDE_3"/>
    <property type="match status" value="1"/>
</dbReference>
<gene>
    <name evidence="2" type="ORF">NX722_13970</name>
</gene>
<dbReference type="PANTHER" id="PTHR46564:SF1">
    <property type="entry name" value="TRANSPOSASE"/>
    <property type="match status" value="1"/>
</dbReference>
<evidence type="ECO:0000313" key="3">
    <source>
        <dbReference type="Proteomes" id="UP001209854"/>
    </source>
</evidence>
<dbReference type="PANTHER" id="PTHR46564">
    <property type="entry name" value="TRANSPOSASE"/>
    <property type="match status" value="1"/>
</dbReference>
<comment type="caution">
    <text evidence="2">The sequence shown here is derived from an EMBL/GenBank/DDBJ whole genome shotgun (WGS) entry which is preliminary data.</text>
</comment>
<evidence type="ECO:0000259" key="1">
    <source>
        <dbReference type="Pfam" id="PF13358"/>
    </source>
</evidence>
<dbReference type="EMBL" id="JAPFCC010000001">
    <property type="protein sequence ID" value="MCW7553716.1"/>
    <property type="molecule type" value="Genomic_DNA"/>
</dbReference>
<dbReference type="InterPro" id="IPR038717">
    <property type="entry name" value="Tc1-like_DDE_dom"/>
</dbReference>
<feature type="domain" description="Tc1-like transposase DDE" evidence="1">
    <location>
        <begin position="30"/>
        <end position="170"/>
    </location>
</feature>